<accession>A0A8H7SGI6</accession>
<keyword evidence="3" id="KW-1185">Reference proteome</keyword>
<feature type="compositionally biased region" description="Acidic residues" evidence="1">
    <location>
        <begin position="130"/>
        <end position="143"/>
    </location>
</feature>
<feature type="region of interest" description="Disordered" evidence="1">
    <location>
        <begin position="124"/>
        <end position="185"/>
    </location>
</feature>
<protein>
    <recommendedName>
        <fullName evidence="4">CHHC U11-48K-type domain-containing protein</fullName>
    </recommendedName>
</protein>
<evidence type="ECO:0000313" key="3">
    <source>
        <dbReference type="Proteomes" id="UP000646827"/>
    </source>
</evidence>
<dbReference type="EMBL" id="JAEPRB010000005">
    <property type="protein sequence ID" value="KAG2227712.1"/>
    <property type="molecule type" value="Genomic_DNA"/>
</dbReference>
<evidence type="ECO:0008006" key="4">
    <source>
        <dbReference type="Google" id="ProtNLM"/>
    </source>
</evidence>
<evidence type="ECO:0000256" key="1">
    <source>
        <dbReference type="SAM" id="MobiDB-lite"/>
    </source>
</evidence>
<sequence length="185" mass="21697">MDNNEAWVQNTRQRVKSINAQIDTILNTLKWNRDDLKQWYSKEQEKLVCPHDQRHVLPRSKWQVHAEQCLAKKQNNQPPPPRPKGGAHVYPLVPSVDYATLANSIRAQHGLPSVARVQDFQQDQETLEHDQDDDGDDDDDDEQTKERDSTGIKRRRKTYRVKVSKHRSATEVQRQLVHGYMHEFQ</sequence>
<comment type="caution">
    <text evidence="2">The sequence shown here is derived from an EMBL/GenBank/DDBJ whole genome shotgun (WGS) entry which is preliminary data.</text>
</comment>
<evidence type="ECO:0000313" key="2">
    <source>
        <dbReference type="EMBL" id="KAG2227712.1"/>
    </source>
</evidence>
<dbReference type="OrthoDB" id="69229at2759"/>
<proteinExistence type="predicted"/>
<dbReference type="Proteomes" id="UP000646827">
    <property type="component" value="Unassembled WGS sequence"/>
</dbReference>
<gene>
    <name evidence="2" type="ORF">INT45_004754</name>
</gene>
<reference evidence="2 3" key="1">
    <citation type="submission" date="2020-12" db="EMBL/GenBank/DDBJ databases">
        <title>Metabolic potential, ecology and presence of endohyphal bacteria is reflected in genomic diversity of Mucoromycotina.</title>
        <authorList>
            <person name="Muszewska A."/>
            <person name="Okrasinska A."/>
            <person name="Steczkiewicz K."/>
            <person name="Drgas O."/>
            <person name="Orlowska M."/>
            <person name="Perlinska-Lenart U."/>
            <person name="Aleksandrzak-Piekarczyk T."/>
            <person name="Szatraj K."/>
            <person name="Zielenkiewicz U."/>
            <person name="Pilsyk S."/>
            <person name="Malc E."/>
            <person name="Mieczkowski P."/>
            <person name="Kruszewska J.S."/>
            <person name="Biernat P."/>
            <person name="Pawlowska J."/>
        </authorList>
    </citation>
    <scope>NUCLEOTIDE SEQUENCE [LARGE SCALE GENOMIC DNA]</scope>
    <source>
        <strain evidence="2 3">CBS 142.35</strain>
    </source>
</reference>
<name>A0A8H7SGI6_9FUNG</name>
<organism evidence="2 3">
    <name type="scientific">Circinella minor</name>
    <dbReference type="NCBI Taxonomy" id="1195481"/>
    <lineage>
        <taxon>Eukaryota</taxon>
        <taxon>Fungi</taxon>
        <taxon>Fungi incertae sedis</taxon>
        <taxon>Mucoromycota</taxon>
        <taxon>Mucoromycotina</taxon>
        <taxon>Mucoromycetes</taxon>
        <taxon>Mucorales</taxon>
        <taxon>Lichtheimiaceae</taxon>
        <taxon>Circinella</taxon>
    </lineage>
</organism>
<feature type="compositionally biased region" description="Basic residues" evidence="1">
    <location>
        <begin position="152"/>
        <end position="167"/>
    </location>
</feature>
<dbReference type="AlphaFoldDB" id="A0A8H7SGI6"/>